<dbReference type="AlphaFoldDB" id="A0ABD1UUJ6"/>
<evidence type="ECO:0000256" key="1">
    <source>
        <dbReference type="SAM" id="MobiDB-lite"/>
    </source>
</evidence>
<organism evidence="2 3">
    <name type="scientific">Forsythia ovata</name>
    <dbReference type="NCBI Taxonomy" id="205694"/>
    <lineage>
        <taxon>Eukaryota</taxon>
        <taxon>Viridiplantae</taxon>
        <taxon>Streptophyta</taxon>
        <taxon>Embryophyta</taxon>
        <taxon>Tracheophyta</taxon>
        <taxon>Spermatophyta</taxon>
        <taxon>Magnoliopsida</taxon>
        <taxon>eudicotyledons</taxon>
        <taxon>Gunneridae</taxon>
        <taxon>Pentapetalae</taxon>
        <taxon>asterids</taxon>
        <taxon>lamiids</taxon>
        <taxon>Lamiales</taxon>
        <taxon>Oleaceae</taxon>
        <taxon>Forsythieae</taxon>
        <taxon>Forsythia</taxon>
    </lineage>
</organism>
<dbReference type="Proteomes" id="UP001604277">
    <property type="component" value="Unassembled WGS sequence"/>
</dbReference>
<name>A0ABD1UUJ6_9LAMI</name>
<evidence type="ECO:0000313" key="2">
    <source>
        <dbReference type="EMBL" id="KAL2528748.1"/>
    </source>
</evidence>
<proteinExistence type="predicted"/>
<dbReference type="EMBL" id="JBFOLJ010000006">
    <property type="protein sequence ID" value="KAL2528748.1"/>
    <property type="molecule type" value="Genomic_DNA"/>
</dbReference>
<reference evidence="3" key="1">
    <citation type="submission" date="2024-07" db="EMBL/GenBank/DDBJ databases">
        <title>Two chromosome-level genome assemblies of Korean endemic species Abeliophyllum distichum and Forsythia ovata (Oleaceae).</title>
        <authorList>
            <person name="Jang H."/>
        </authorList>
    </citation>
    <scope>NUCLEOTIDE SEQUENCE [LARGE SCALE GENOMIC DNA]</scope>
</reference>
<keyword evidence="3" id="KW-1185">Reference proteome</keyword>
<comment type="caution">
    <text evidence="2">The sequence shown here is derived from an EMBL/GenBank/DDBJ whole genome shotgun (WGS) entry which is preliminary data.</text>
</comment>
<sequence>MALVTGMAVSTKSNSSILINPSFEGVHHLRICAKAYIQIKDCTGCIDATIMGEMAEAFLRSTAMTLMNLMTPINKIAFVDKQSFIQAIRTSVDEEQILYVRATERDAEGTIVKYDVVYMFDPVTELDEPLVPSSAANNIVKSQPEHISRINKGKQIVKPVQRALFSLKDSDSSQGEEDGMPSATTIFNHSSRDRVSTIVTSSSEEDNVPPSNK</sequence>
<evidence type="ECO:0000313" key="3">
    <source>
        <dbReference type="Proteomes" id="UP001604277"/>
    </source>
</evidence>
<protein>
    <submittedName>
        <fullName evidence="2">Uncharacterized protein</fullName>
    </submittedName>
</protein>
<gene>
    <name evidence="2" type="ORF">Fot_21349</name>
</gene>
<feature type="region of interest" description="Disordered" evidence="1">
    <location>
        <begin position="168"/>
        <end position="213"/>
    </location>
</feature>
<accession>A0ABD1UUJ6</accession>